<dbReference type="InterPro" id="IPR001854">
    <property type="entry name" value="Ribosomal_uL29"/>
</dbReference>
<sequence length="61" mass="7297">MISKTNRNFKSIEEEVINLKKQLVILRMKKITKQKVETHIIKKTQHKISQILQLNQVNKNK</sequence>
<evidence type="ECO:0000256" key="1">
    <source>
        <dbReference type="ARBA" id="ARBA00009254"/>
    </source>
</evidence>
<name>A0A1Z1MNX7_9FLOR</name>
<dbReference type="GO" id="GO:0005840">
    <property type="term" value="C:ribosome"/>
    <property type="evidence" value="ECO:0007669"/>
    <property type="project" value="UniProtKB-KW"/>
</dbReference>
<dbReference type="AlphaFoldDB" id="A0A1Z1MNX7"/>
<evidence type="ECO:0000313" key="5">
    <source>
        <dbReference type="EMBL" id="ARW67485.1"/>
    </source>
</evidence>
<geneLocation type="chloroplast" evidence="5"/>
<keyword evidence="4" id="KW-0175">Coiled coil</keyword>
<dbReference type="EMBL" id="MF101447">
    <property type="protein sequence ID" value="ARW67485.1"/>
    <property type="molecule type" value="Genomic_DNA"/>
</dbReference>
<evidence type="ECO:0000256" key="4">
    <source>
        <dbReference type="SAM" id="Coils"/>
    </source>
</evidence>
<feature type="coiled-coil region" evidence="4">
    <location>
        <begin position="2"/>
        <end position="29"/>
    </location>
</feature>
<accession>A0A1Z1MNX7</accession>
<keyword evidence="3" id="KW-0687">Ribonucleoprotein</keyword>
<dbReference type="RefSeq" id="YP_009398299.1">
    <property type="nucleotide sequence ID" value="NC_035291.1"/>
</dbReference>
<dbReference type="GO" id="GO:0006412">
    <property type="term" value="P:translation"/>
    <property type="evidence" value="ECO:0007669"/>
    <property type="project" value="InterPro"/>
</dbReference>
<evidence type="ECO:0000256" key="3">
    <source>
        <dbReference type="ARBA" id="ARBA00023274"/>
    </source>
</evidence>
<evidence type="ECO:0000256" key="2">
    <source>
        <dbReference type="ARBA" id="ARBA00022980"/>
    </source>
</evidence>
<comment type="similarity">
    <text evidence="1">Belongs to the universal ribosomal protein uL29 family.</text>
</comment>
<dbReference type="GO" id="GO:0003735">
    <property type="term" value="F:structural constituent of ribosome"/>
    <property type="evidence" value="ECO:0007669"/>
    <property type="project" value="InterPro"/>
</dbReference>
<dbReference type="GO" id="GO:1990904">
    <property type="term" value="C:ribonucleoprotein complex"/>
    <property type="evidence" value="ECO:0007669"/>
    <property type="project" value="UniProtKB-KW"/>
</dbReference>
<keyword evidence="5" id="KW-0150">Chloroplast</keyword>
<protein>
    <submittedName>
        <fullName evidence="5">Ribosomal protein L29</fullName>
    </submittedName>
</protein>
<reference evidence="5" key="1">
    <citation type="journal article" date="2017" name="J. Phycol.">
        <title>Analysis of chloroplast genomes and a supermatrix inform reclassification of the Rhodomelaceae (Rhodophyta).</title>
        <authorList>
            <person name="Diaz-Tapia P."/>
            <person name="Maggs C.A."/>
            <person name="West J.A."/>
            <person name="Verbruggen H."/>
        </authorList>
    </citation>
    <scope>NUCLEOTIDE SEQUENCE</scope>
    <source>
        <strain evidence="5">PD1388</strain>
    </source>
</reference>
<organism evidence="5">
    <name type="scientific">Thaumatella adunca</name>
    <dbReference type="NCBI Taxonomy" id="2006976"/>
    <lineage>
        <taxon>Eukaryota</taxon>
        <taxon>Rhodophyta</taxon>
        <taxon>Florideophyceae</taxon>
        <taxon>Rhodymeniophycidae</taxon>
        <taxon>Ceramiales</taxon>
        <taxon>Rhodomelaceae</taxon>
        <taxon>Thaumatella</taxon>
    </lineage>
</organism>
<dbReference type="InterPro" id="IPR036049">
    <property type="entry name" value="Ribosomal_uL29_sf"/>
</dbReference>
<dbReference type="GeneID" id="33360804"/>
<dbReference type="NCBIfam" id="TIGR00012">
    <property type="entry name" value="L29"/>
    <property type="match status" value="1"/>
</dbReference>
<keyword evidence="5" id="KW-0934">Plastid</keyword>
<proteinExistence type="inferred from homology"/>
<dbReference type="SUPFAM" id="SSF46561">
    <property type="entry name" value="Ribosomal protein L29 (L29p)"/>
    <property type="match status" value="1"/>
</dbReference>
<keyword evidence="2 5" id="KW-0689">Ribosomal protein</keyword>
<gene>
    <name evidence="5" type="primary">rpl29</name>
</gene>